<organism evidence="3 4">
    <name type="scientific">Eutypa lata (strain UCR-EL1)</name>
    <name type="common">Grapevine dieback disease fungus</name>
    <name type="synonym">Eutypa armeniacae</name>
    <dbReference type="NCBI Taxonomy" id="1287681"/>
    <lineage>
        <taxon>Eukaryota</taxon>
        <taxon>Fungi</taxon>
        <taxon>Dikarya</taxon>
        <taxon>Ascomycota</taxon>
        <taxon>Pezizomycotina</taxon>
        <taxon>Sordariomycetes</taxon>
        <taxon>Xylariomycetidae</taxon>
        <taxon>Xylariales</taxon>
        <taxon>Diatrypaceae</taxon>
        <taxon>Eutypa</taxon>
    </lineage>
</organism>
<dbReference type="AlphaFoldDB" id="M7SBI8"/>
<dbReference type="HOGENOM" id="CLU_035914_2_1_1"/>
<name>M7SBI8_EUTLA</name>
<evidence type="ECO:0000256" key="1">
    <source>
        <dbReference type="SAM" id="MobiDB-lite"/>
    </source>
</evidence>
<dbReference type="InterPro" id="IPR008922">
    <property type="entry name" value="Di-copper_centre_dom_sf"/>
</dbReference>
<dbReference type="Proteomes" id="UP000012174">
    <property type="component" value="Unassembled WGS sequence"/>
</dbReference>
<sequence length="226" mass="24388">MRFSTVTFQVLGGAAALASAAAVSNKRAADSILVGLPLADFPLMDTVSFEEAEEQLASQNATEPSPTDGANDGMSFTDAVLPGGPCKNPSIRVEWRNMKNADRHGFLNGVKCLMDKAPSGKFPAAKNRYEDIVSVAPVHLRIFRLPSRGNQRTGHLYYQRREYRQNTTLSAFAGRTLHIGPQTSNTAHCLARAVDENSSAGVTQAYADNCNSRGTYTDMEGCNELG</sequence>
<feature type="region of interest" description="Disordered" evidence="1">
    <location>
        <begin position="52"/>
        <end position="78"/>
    </location>
</feature>
<reference evidence="4" key="1">
    <citation type="journal article" date="2013" name="Genome Announc.">
        <title>Draft genome sequence of the grapevine dieback fungus Eutypa lata UCR-EL1.</title>
        <authorList>
            <person name="Blanco-Ulate B."/>
            <person name="Rolshausen P.E."/>
            <person name="Cantu D."/>
        </authorList>
    </citation>
    <scope>NUCLEOTIDE SEQUENCE [LARGE SCALE GENOMIC DNA]</scope>
    <source>
        <strain evidence="4">UCR-EL1</strain>
    </source>
</reference>
<evidence type="ECO:0000313" key="4">
    <source>
        <dbReference type="Proteomes" id="UP000012174"/>
    </source>
</evidence>
<dbReference type="KEGG" id="ela:UCREL1_11543"/>
<dbReference type="EMBL" id="KB707588">
    <property type="protein sequence ID" value="EMR61528.1"/>
    <property type="molecule type" value="Genomic_DNA"/>
</dbReference>
<feature type="chain" id="PRO_5004084733" evidence="2">
    <location>
        <begin position="21"/>
        <end position="226"/>
    </location>
</feature>
<keyword evidence="4" id="KW-1185">Reference proteome</keyword>
<evidence type="ECO:0000313" key="3">
    <source>
        <dbReference type="EMBL" id="EMR61528.1"/>
    </source>
</evidence>
<keyword evidence="2" id="KW-0732">Signal</keyword>
<accession>M7SBI8</accession>
<feature type="signal peptide" evidence="2">
    <location>
        <begin position="1"/>
        <end position="20"/>
    </location>
</feature>
<gene>
    <name evidence="3" type="ORF">UCREL1_11543</name>
</gene>
<protein>
    <submittedName>
        <fullName evidence="3">Putative tyrosinase protein</fullName>
    </submittedName>
</protein>
<feature type="compositionally biased region" description="Polar residues" evidence="1">
    <location>
        <begin position="56"/>
        <end position="65"/>
    </location>
</feature>
<dbReference type="Gene3D" id="1.10.1280.10">
    <property type="entry name" value="Di-copper center containing domain from catechol oxidase"/>
    <property type="match status" value="1"/>
</dbReference>
<proteinExistence type="predicted"/>
<evidence type="ECO:0000256" key="2">
    <source>
        <dbReference type="SAM" id="SignalP"/>
    </source>
</evidence>